<dbReference type="InterPro" id="IPR015946">
    <property type="entry name" value="KH_dom-like_a/b"/>
</dbReference>
<comment type="similarity">
    <text evidence="1">Belongs to the OsmC/Ohr family.</text>
</comment>
<evidence type="ECO:0000313" key="4">
    <source>
        <dbReference type="Proteomes" id="UP000194873"/>
    </source>
</evidence>
<feature type="compositionally biased region" description="Polar residues" evidence="2">
    <location>
        <begin position="1"/>
        <end position="11"/>
    </location>
</feature>
<dbReference type="RefSeq" id="WP_086596466.1">
    <property type="nucleotide sequence ID" value="NZ_MTSE01000019.1"/>
</dbReference>
<reference evidence="3 4" key="1">
    <citation type="submission" date="2017-01" db="EMBL/GenBank/DDBJ databases">
        <title>A new Hymenobacter.</title>
        <authorList>
            <person name="Liang Y."/>
            <person name="Feng F."/>
        </authorList>
    </citation>
    <scope>NUCLEOTIDE SEQUENCE [LARGE SCALE GENOMIC DNA]</scope>
    <source>
        <strain evidence="3">MIMBbqt21</strain>
    </source>
</reference>
<proteinExistence type="inferred from homology"/>
<dbReference type="PANTHER" id="PTHR33797:SF2">
    <property type="entry name" value="ORGANIC HYDROPEROXIDE RESISTANCE PROTEIN-LIKE"/>
    <property type="match status" value="1"/>
</dbReference>
<evidence type="ECO:0000313" key="3">
    <source>
        <dbReference type="EMBL" id="OUJ71034.1"/>
    </source>
</evidence>
<dbReference type="Gene3D" id="2.20.25.10">
    <property type="match status" value="1"/>
</dbReference>
<dbReference type="AlphaFoldDB" id="A0A243W7N2"/>
<keyword evidence="4" id="KW-1185">Reference proteome</keyword>
<evidence type="ECO:0008006" key="5">
    <source>
        <dbReference type="Google" id="ProtNLM"/>
    </source>
</evidence>
<dbReference type="Pfam" id="PF02566">
    <property type="entry name" value="OsmC"/>
    <property type="match status" value="1"/>
</dbReference>
<protein>
    <recommendedName>
        <fullName evidence="5">Organic hydroperoxide resistance protein</fullName>
    </recommendedName>
</protein>
<dbReference type="InterPro" id="IPR003718">
    <property type="entry name" value="OsmC/Ohr_fam"/>
</dbReference>
<dbReference type="NCBIfam" id="TIGR03561">
    <property type="entry name" value="organ_hyd_perox"/>
    <property type="match status" value="1"/>
</dbReference>
<sequence length="148" mass="15637">MATTIMHSAQAKSIGGRDGRIESTDNVLNLELTMPRSLGGRAREGATNPEQLFAAGYAACFGNAVIHIARQAKVNVGDISVDAQVELFMNEENLPTLGVALHANLPGVDQAQAEEIVEKAHHTCPYSRATRGNIDVKLTVTTDAAVAA</sequence>
<dbReference type="OrthoDB" id="9797508at2"/>
<comment type="caution">
    <text evidence="3">The sequence shown here is derived from an EMBL/GenBank/DDBJ whole genome shotgun (WGS) entry which is preliminary data.</text>
</comment>
<gene>
    <name evidence="3" type="ORF">BXP70_23005</name>
</gene>
<dbReference type="PANTHER" id="PTHR33797">
    <property type="entry name" value="ORGANIC HYDROPEROXIDE RESISTANCE PROTEIN-LIKE"/>
    <property type="match status" value="1"/>
</dbReference>
<dbReference type="GO" id="GO:0006979">
    <property type="term" value="P:response to oxidative stress"/>
    <property type="evidence" value="ECO:0007669"/>
    <property type="project" value="InterPro"/>
</dbReference>
<feature type="region of interest" description="Disordered" evidence="2">
    <location>
        <begin position="1"/>
        <end position="20"/>
    </location>
</feature>
<dbReference type="Gene3D" id="3.30.300.20">
    <property type="match status" value="1"/>
</dbReference>
<evidence type="ECO:0000256" key="2">
    <source>
        <dbReference type="SAM" id="MobiDB-lite"/>
    </source>
</evidence>
<dbReference type="Proteomes" id="UP000194873">
    <property type="component" value="Unassembled WGS sequence"/>
</dbReference>
<dbReference type="EMBL" id="MTSE01000019">
    <property type="protein sequence ID" value="OUJ71034.1"/>
    <property type="molecule type" value="Genomic_DNA"/>
</dbReference>
<dbReference type="InterPro" id="IPR019953">
    <property type="entry name" value="OHR"/>
</dbReference>
<accession>A0A243W7N2</accession>
<dbReference type="SUPFAM" id="SSF82784">
    <property type="entry name" value="OsmC-like"/>
    <property type="match status" value="1"/>
</dbReference>
<dbReference type="InterPro" id="IPR036102">
    <property type="entry name" value="OsmC/Ohrsf"/>
</dbReference>
<name>A0A243W7N2_9BACT</name>
<organism evidence="3 4">
    <name type="scientific">Hymenobacter crusticola</name>
    <dbReference type="NCBI Taxonomy" id="1770526"/>
    <lineage>
        <taxon>Bacteria</taxon>
        <taxon>Pseudomonadati</taxon>
        <taxon>Bacteroidota</taxon>
        <taxon>Cytophagia</taxon>
        <taxon>Cytophagales</taxon>
        <taxon>Hymenobacteraceae</taxon>
        <taxon>Hymenobacter</taxon>
    </lineage>
</organism>
<evidence type="ECO:0000256" key="1">
    <source>
        <dbReference type="ARBA" id="ARBA00007378"/>
    </source>
</evidence>